<dbReference type="InterPro" id="IPR036914">
    <property type="entry name" value="MGS-like_dom_sf"/>
</dbReference>
<evidence type="ECO:0000256" key="7">
    <source>
        <dbReference type="ARBA" id="ARBA00022741"/>
    </source>
</evidence>
<comment type="function">
    <text evidence="16">Ligates lysine onto the cytidine present at position 34 of the AUA codon-specific tRNA(Ile) that contains the anticodon CAU, in an ATP-dependent manner. Cytidine is converted to lysidine, thus changing the amino acid specificity of the tRNA from methionine to isoleucine.</text>
</comment>
<accession>A0A6C2YUK7</accession>
<keyword evidence="9 15" id="KW-0378">Hydrolase</keyword>
<dbReference type="GO" id="GO:0005524">
    <property type="term" value="F:ATP binding"/>
    <property type="evidence" value="ECO:0007669"/>
    <property type="project" value="UniProtKB-UniRule"/>
</dbReference>
<evidence type="ECO:0000256" key="10">
    <source>
        <dbReference type="ARBA" id="ARBA00022840"/>
    </source>
</evidence>
<dbReference type="Pfam" id="PF01808">
    <property type="entry name" value="AICARFT_IMPCHas"/>
    <property type="match status" value="1"/>
</dbReference>
<proteinExistence type="inferred from homology"/>
<dbReference type="SUPFAM" id="SSF52335">
    <property type="entry name" value="Methylglyoxal synthase-like"/>
    <property type="match status" value="1"/>
</dbReference>
<dbReference type="InterPro" id="IPR002695">
    <property type="entry name" value="PurH-like"/>
</dbReference>
<dbReference type="Gene3D" id="3.40.50.1380">
    <property type="entry name" value="Methylglyoxal synthase-like domain"/>
    <property type="match status" value="1"/>
</dbReference>
<reference evidence="18" key="1">
    <citation type="submission" date="2019-04" db="EMBL/GenBank/DDBJ databases">
        <authorList>
            <consortium name="Science for Life Laboratories"/>
        </authorList>
    </citation>
    <scope>NUCLEOTIDE SEQUENCE</scope>
    <source>
        <strain evidence="18">MBLW1</strain>
    </source>
</reference>
<dbReference type="EC" id="3.5.4.10" evidence="15"/>
<dbReference type="UniPathway" id="UPA00074">
    <property type="reaction ID" value="UER00133"/>
</dbReference>
<comment type="catalytic activity">
    <reaction evidence="14 15">
        <text>IMP + H2O = 5-formamido-1-(5-phospho-D-ribosyl)imidazole-4-carboxamide</text>
        <dbReference type="Rhea" id="RHEA:18445"/>
        <dbReference type="ChEBI" id="CHEBI:15377"/>
        <dbReference type="ChEBI" id="CHEBI:58053"/>
        <dbReference type="ChEBI" id="CHEBI:58467"/>
        <dbReference type="EC" id="3.5.4.10"/>
    </reaction>
</comment>
<dbReference type="NCBIfam" id="TIGR00355">
    <property type="entry name" value="purH"/>
    <property type="match status" value="1"/>
</dbReference>
<feature type="domain" description="MGS-like" evidence="17">
    <location>
        <begin position="364"/>
        <end position="516"/>
    </location>
</feature>
<keyword evidence="5 15" id="KW-0808">Transferase</keyword>
<dbReference type="GO" id="GO:0003937">
    <property type="term" value="F:IMP cyclohydrolase activity"/>
    <property type="evidence" value="ECO:0007669"/>
    <property type="project" value="UniProtKB-UniRule"/>
</dbReference>
<organism evidence="18">
    <name type="scientific">Tuwongella immobilis</name>
    <dbReference type="NCBI Taxonomy" id="692036"/>
    <lineage>
        <taxon>Bacteria</taxon>
        <taxon>Pseudomonadati</taxon>
        <taxon>Planctomycetota</taxon>
        <taxon>Planctomycetia</taxon>
        <taxon>Gemmatales</taxon>
        <taxon>Gemmataceae</taxon>
        <taxon>Tuwongella</taxon>
    </lineage>
</organism>
<comment type="domain">
    <text evidence="16">The N-terminal region contains the highly conserved SGGXDS motif, predicted to be a P-loop motif involved in ATP binding.</text>
</comment>
<evidence type="ECO:0000256" key="9">
    <source>
        <dbReference type="ARBA" id="ARBA00022801"/>
    </source>
</evidence>
<evidence type="ECO:0000256" key="6">
    <source>
        <dbReference type="ARBA" id="ARBA00022694"/>
    </source>
</evidence>
<dbReference type="SMART" id="SM00851">
    <property type="entry name" value="MGS"/>
    <property type="match status" value="1"/>
</dbReference>
<comment type="pathway">
    <text evidence="2 15">Purine metabolism; IMP biosynthesis via de novo pathway; 5-formamido-1-(5-phospho-D-ribosyl)imidazole-4-carboxamide from 5-amino-1-(5-phospho-D-ribosyl)imidazole-4-carboxamide (10-formyl THF route): step 1/1.</text>
</comment>
<dbReference type="NCBIfam" id="NF002049">
    <property type="entry name" value="PRK00881.1"/>
    <property type="match status" value="1"/>
</dbReference>
<evidence type="ECO:0000256" key="5">
    <source>
        <dbReference type="ARBA" id="ARBA00022679"/>
    </source>
</evidence>
<evidence type="ECO:0000259" key="17">
    <source>
        <dbReference type="PROSITE" id="PS51855"/>
    </source>
</evidence>
<feature type="binding site" evidence="16">
    <location>
        <begin position="44"/>
        <end position="49"/>
    </location>
    <ligand>
        <name>ATP</name>
        <dbReference type="ChEBI" id="CHEBI:30616"/>
    </ligand>
</feature>
<evidence type="ECO:0000256" key="2">
    <source>
        <dbReference type="ARBA" id="ARBA00004954"/>
    </source>
</evidence>
<keyword evidence="7 16" id="KW-0547">Nucleotide-binding</keyword>
<comment type="catalytic activity">
    <reaction evidence="12 16">
        <text>cytidine(34) in tRNA(Ile2) + L-lysine + ATP = lysidine(34) in tRNA(Ile2) + AMP + diphosphate + H(+)</text>
        <dbReference type="Rhea" id="RHEA:43744"/>
        <dbReference type="Rhea" id="RHEA-COMP:10625"/>
        <dbReference type="Rhea" id="RHEA-COMP:10670"/>
        <dbReference type="ChEBI" id="CHEBI:15378"/>
        <dbReference type="ChEBI" id="CHEBI:30616"/>
        <dbReference type="ChEBI" id="CHEBI:32551"/>
        <dbReference type="ChEBI" id="CHEBI:33019"/>
        <dbReference type="ChEBI" id="CHEBI:82748"/>
        <dbReference type="ChEBI" id="CHEBI:83665"/>
        <dbReference type="ChEBI" id="CHEBI:456215"/>
        <dbReference type="EC" id="6.3.4.19"/>
    </reaction>
</comment>
<keyword evidence="6 16" id="KW-0819">tRNA processing</keyword>
<dbReference type="EC" id="2.1.2.3" evidence="15"/>
<dbReference type="GO" id="GO:0006400">
    <property type="term" value="P:tRNA modification"/>
    <property type="evidence" value="ECO:0007669"/>
    <property type="project" value="UniProtKB-UniRule"/>
</dbReference>
<evidence type="ECO:0000256" key="11">
    <source>
        <dbReference type="ARBA" id="ARBA00023268"/>
    </source>
</evidence>
<evidence type="ECO:0000256" key="13">
    <source>
        <dbReference type="ARBA" id="ARBA00050488"/>
    </source>
</evidence>
<gene>
    <name evidence="15" type="primary">purH</name>
    <name evidence="16" type="synonym">tilS</name>
    <name evidence="18" type="ORF">GMBLW1_41220</name>
</gene>
<dbReference type="GO" id="GO:0004643">
    <property type="term" value="F:phosphoribosylaminoimidazolecarboxamide formyltransferase activity"/>
    <property type="evidence" value="ECO:0007669"/>
    <property type="project" value="UniProtKB-UniRule"/>
</dbReference>
<dbReference type="InterPro" id="IPR011607">
    <property type="entry name" value="MGS-like_dom"/>
</dbReference>
<dbReference type="InterPro" id="IPR011063">
    <property type="entry name" value="TilS/TtcA_N"/>
</dbReference>
<evidence type="ECO:0000256" key="12">
    <source>
        <dbReference type="ARBA" id="ARBA00048539"/>
    </source>
</evidence>
<dbReference type="EMBL" id="LR586016">
    <property type="protein sequence ID" value="VIP05071.1"/>
    <property type="molecule type" value="Genomic_DNA"/>
</dbReference>
<comment type="catalytic activity">
    <reaction evidence="13 15">
        <text>(6R)-10-formyltetrahydrofolate + 5-amino-1-(5-phospho-beta-D-ribosyl)imidazole-4-carboxamide = 5-formamido-1-(5-phospho-D-ribosyl)imidazole-4-carboxamide + (6S)-5,6,7,8-tetrahydrofolate</text>
        <dbReference type="Rhea" id="RHEA:22192"/>
        <dbReference type="ChEBI" id="CHEBI:57453"/>
        <dbReference type="ChEBI" id="CHEBI:58467"/>
        <dbReference type="ChEBI" id="CHEBI:58475"/>
        <dbReference type="ChEBI" id="CHEBI:195366"/>
        <dbReference type="EC" id="2.1.2.3"/>
    </reaction>
</comment>
<dbReference type="RefSeq" id="WP_162660071.1">
    <property type="nucleotide sequence ID" value="NZ_LR593887.1"/>
</dbReference>
<dbReference type="FunCoup" id="A0A6C2YUK7">
    <property type="interactions" value="494"/>
</dbReference>
<dbReference type="HAMAP" id="MF_00139">
    <property type="entry name" value="PurH"/>
    <property type="match status" value="1"/>
</dbReference>
<dbReference type="FunFam" id="3.40.140.20:FF:000001">
    <property type="entry name" value="Bifunctional purine biosynthesis protein PurH"/>
    <property type="match status" value="1"/>
</dbReference>
<dbReference type="InterPro" id="IPR012795">
    <property type="entry name" value="tRNA_Ile_lys_synt_N"/>
</dbReference>
<dbReference type="CDD" id="cd01421">
    <property type="entry name" value="IMPCH"/>
    <property type="match status" value="1"/>
</dbReference>
<dbReference type="SMART" id="SM00798">
    <property type="entry name" value="AICARFT_IMPCHas"/>
    <property type="match status" value="1"/>
</dbReference>
<comment type="pathway">
    <text evidence="1 15">Purine metabolism; IMP biosynthesis via de novo pathway; IMP from 5-formamido-1-(5-phospho-D-ribosyl)imidazole-4-carboxamide: step 1/1.</text>
</comment>
<keyword evidence="10 16" id="KW-0067">ATP-binding</keyword>
<comment type="domain">
    <text evidence="15">The IMP cyclohydrolase activity resides in the N-terminal region.</text>
</comment>
<keyword evidence="11 15" id="KW-0511">Multifunctional enzyme</keyword>
<evidence type="ECO:0000313" key="18">
    <source>
        <dbReference type="EMBL" id="VIP05071.1"/>
    </source>
</evidence>
<dbReference type="GO" id="GO:0006189">
    <property type="term" value="P:'de novo' IMP biosynthetic process"/>
    <property type="evidence" value="ECO:0007669"/>
    <property type="project" value="UniProtKB-UniRule"/>
</dbReference>
<dbReference type="EMBL" id="LR593887">
    <property type="protein sequence ID" value="VTS07498.1"/>
    <property type="molecule type" value="Genomic_DNA"/>
</dbReference>
<dbReference type="Pfam" id="PF01171">
    <property type="entry name" value="ATP_bind_3"/>
    <property type="match status" value="1"/>
</dbReference>
<dbReference type="PANTHER" id="PTHR11692">
    <property type="entry name" value="BIFUNCTIONAL PURINE BIOSYNTHESIS PROTEIN PURH"/>
    <property type="match status" value="1"/>
</dbReference>
<comment type="subcellular location">
    <subcellularLocation>
        <location evidence="16">Cytoplasm</location>
    </subcellularLocation>
</comment>
<dbReference type="KEGG" id="tim:GMBLW1_41220"/>
<keyword evidence="8 15" id="KW-0658">Purine biosynthesis</keyword>
<dbReference type="PANTHER" id="PTHR11692:SF0">
    <property type="entry name" value="BIFUNCTIONAL PURINE BIOSYNTHESIS PROTEIN ATIC"/>
    <property type="match status" value="1"/>
</dbReference>
<dbReference type="Gene3D" id="3.40.50.620">
    <property type="entry name" value="HUPs"/>
    <property type="match status" value="1"/>
</dbReference>
<evidence type="ECO:0000256" key="1">
    <source>
        <dbReference type="ARBA" id="ARBA00004844"/>
    </source>
</evidence>
<dbReference type="Gene3D" id="3.40.140.20">
    <property type="match status" value="2"/>
</dbReference>
<dbReference type="InterPro" id="IPR014729">
    <property type="entry name" value="Rossmann-like_a/b/a_fold"/>
</dbReference>
<comment type="similarity">
    <text evidence="16">Belongs to the tRNA(Ile)-lysidine synthase family.</text>
</comment>
<evidence type="ECO:0000256" key="3">
    <source>
        <dbReference type="ARBA" id="ARBA00007667"/>
    </source>
</evidence>
<dbReference type="Proteomes" id="UP000464378">
    <property type="component" value="Chromosome"/>
</dbReference>
<evidence type="ECO:0000256" key="16">
    <source>
        <dbReference type="HAMAP-Rule" id="MF_01161"/>
    </source>
</evidence>
<evidence type="ECO:0000256" key="14">
    <source>
        <dbReference type="ARBA" id="ARBA00050687"/>
    </source>
</evidence>
<protein>
    <recommendedName>
        <fullName evidence="15">Bifunctional purine biosynthesis protein PurH</fullName>
    </recommendedName>
    <domain>
        <recommendedName>
            <fullName evidence="15">Phosphoribosylaminoimidazolecarboxamide formyltransferase</fullName>
            <ecNumber evidence="15">2.1.2.3</ecNumber>
        </recommendedName>
        <alternativeName>
            <fullName evidence="15">AICAR transformylase</fullName>
        </alternativeName>
    </domain>
    <domain>
        <recommendedName>
            <fullName evidence="15">IMP cyclohydrolase</fullName>
            <ecNumber evidence="15">3.5.4.10</ecNumber>
        </recommendedName>
        <alternativeName>
            <fullName evidence="15">ATIC</fullName>
        </alternativeName>
        <alternativeName>
            <fullName evidence="15">IMP synthase</fullName>
        </alternativeName>
        <alternativeName>
            <fullName evidence="15">Inosinicase</fullName>
        </alternativeName>
    </domain>
</protein>
<keyword evidence="4 16" id="KW-0436">Ligase</keyword>
<dbReference type="Pfam" id="PF02142">
    <property type="entry name" value="MGS"/>
    <property type="match status" value="1"/>
</dbReference>
<dbReference type="SUPFAM" id="SSF82829">
    <property type="entry name" value="MesJ substrate recognition domain-like"/>
    <property type="match status" value="1"/>
</dbReference>
<evidence type="ECO:0000313" key="19">
    <source>
        <dbReference type="Proteomes" id="UP000464378"/>
    </source>
</evidence>
<comment type="similarity">
    <text evidence="3 15">Belongs to the PurH family.</text>
</comment>
<dbReference type="AlphaFoldDB" id="A0A6C2YUK7"/>
<dbReference type="SUPFAM" id="SSF53927">
    <property type="entry name" value="Cytidine deaminase-like"/>
    <property type="match status" value="1"/>
</dbReference>
<dbReference type="GO" id="GO:0005829">
    <property type="term" value="C:cytosol"/>
    <property type="evidence" value="ECO:0007669"/>
    <property type="project" value="TreeGrafter"/>
</dbReference>
<dbReference type="NCBIfam" id="TIGR02432">
    <property type="entry name" value="lysidine_TilS_N"/>
    <property type="match status" value="1"/>
</dbReference>
<dbReference type="InterPro" id="IPR016193">
    <property type="entry name" value="Cytidine_deaminase-like"/>
</dbReference>
<evidence type="ECO:0000256" key="4">
    <source>
        <dbReference type="ARBA" id="ARBA00022598"/>
    </source>
</evidence>
<dbReference type="PROSITE" id="PS51855">
    <property type="entry name" value="MGS"/>
    <property type="match status" value="1"/>
</dbReference>
<dbReference type="GO" id="GO:0032267">
    <property type="term" value="F:tRNA(Ile)-lysidine synthase activity"/>
    <property type="evidence" value="ECO:0007669"/>
    <property type="project" value="UniProtKB-EC"/>
</dbReference>
<keyword evidence="16" id="KW-0963">Cytoplasm</keyword>
<name>A0A6C2YUK7_9BACT</name>
<dbReference type="InterPro" id="IPR012094">
    <property type="entry name" value="tRNA_Ile_lys_synt"/>
</dbReference>
<keyword evidence="19" id="KW-1185">Reference proteome</keyword>
<evidence type="ECO:0000256" key="8">
    <source>
        <dbReference type="ARBA" id="ARBA00022755"/>
    </source>
</evidence>
<dbReference type="HAMAP" id="MF_01161">
    <property type="entry name" value="tRNA_Ile_lys_synt"/>
    <property type="match status" value="1"/>
</dbReference>
<sequence>MPRNIRHKGVDVMADWLEQVDRWWRRTMGEASPDSVGRGVLAVSGGPDSIALTVAMSRLNRGPMLLAHLDHQLRLESADDAEFVRAWGQQLGWPTVIERRDIAAIAANRQRGIEETARAERYAFLRAVADQHDARWIATGHTADDQAETVLNRVIRGTGLRGLRGIHPTEWLTDRIRLIRPLIEVRRPELHAWLDAAGVAYRIDASNADPQYTRNFLRHRVFPELTAVHPEATAALARLADQAGEWCELLEQLTESALAECRWASEIGSVALRCDRLRQHPPALVRECLRAVWREQSWPERQMDAAHWHSLAEVVTGERPSVDLPGGVRGWRVGVMLRLASRATGRTMSTKIPKITATLQRSIEDIPSMQRTIRRALLSVSDKTGLIELATALASHGVELISTGGTRTTLAAAGLSVRDISEVTGFPEMLDGRVKTLHPIVYAGILAKRDDAAHMQTIAAHEIAPIDLVVCNLYPFEKVVGNPASSAEEIIENIDIGGPTMVRATAKNYHDVAIITAAEQYPAIIEELTANSGALSLATREKLAGAAYARTAAYDAMIAEYFQKRFEANDAKAAFPKSLSLTYHRKGEVLRYGENPHQPAAFYVEPNLRHACIATAETLHGKELSYNNILDLDSAFNLVREFAEPAAVVIKHNNPCGAATAPALVDAFRLAYAGDPLSAFGGVLAFNRPVDEATALALAEPNRFIECIIAPEFEPAAFEILTTKPSWRKNVRLLRTGPIADRPSQLWDTRRVDGGLLVQARDTLVQDPATWKAVTQRHPTAEEFAALAFAWKVCKHVKSNAIVYAQGTQIVGVGAGQMSRVDSTMIAGMKAGERSRGAVLASDAFFPFRDNVDRAAAAGITAVVQPGGSQRDEESIQACNEHGMAMLFTGHRHFRH</sequence>
<dbReference type="SUPFAM" id="SSF52402">
    <property type="entry name" value="Adenine nucleotide alpha hydrolases-like"/>
    <property type="match status" value="1"/>
</dbReference>
<dbReference type="CDD" id="cd01992">
    <property type="entry name" value="TilS_N"/>
    <property type="match status" value="1"/>
</dbReference>
<dbReference type="FunFam" id="3.40.50.1380:FF:000001">
    <property type="entry name" value="Bifunctional purine biosynthesis protein PurH"/>
    <property type="match status" value="1"/>
</dbReference>
<evidence type="ECO:0000256" key="15">
    <source>
        <dbReference type="HAMAP-Rule" id="MF_00139"/>
    </source>
</evidence>
<dbReference type="InterPro" id="IPR024051">
    <property type="entry name" value="AICAR_Tfase_dup_dom_sf"/>
</dbReference>
<dbReference type="InParanoid" id="A0A6C2YUK7"/>